<sequence>MHFVSNLEDIFARDWVEIYHEMHVSPVLPVGRDMPRDGRLLSRLLHVFLPFSTFFYFLHTPIWFSGVGTSAFRCATFPTSSYRLPCFALFTSLRSTLRYVLHSTCTIVV</sequence>
<reference evidence="2" key="1">
    <citation type="submission" date="2023-03" db="UniProtKB">
        <authorList>
            <consortium name="EnsemblPlants"/>
        </authorList>
    </citation>
    <scope>IDENTIFICATION</scope>
</reference>
<evidence type="ECO:0000313" key="2">
    <source>
        <dbReference type="EnsemblPlants" id="MELO3C031249.2.1"/>
    </source>
</evidence>
<proteinExistence type="predicted"/>
<organism evidence="2">
    <name type="scientific">Cucumis melo</name>
    <name type="common">Muskmelon</name>
    <dbReference type="NCBI Taxonomy" id="3656"/>
    <lineage>
        <taxon>Eukaryota</taxon>
        <taxon>Viridiplantae</taxon>
        <taxon>Streptophyta</taxon>
        <taxon>Embryophyta</taxon>
        <taxon>Tracheophyta</taxon>
        <taxon>Spermatophyta</taxon>
        <taxon>Magnoliopsida</taxon>
        <taxon>eudicotyledons</taxon>
        <taxon>Gunneridae</taxon>
        <taxon>Pentapetalae</taxon>
        <taxon>rosids</taxon>
        <taxon>fabids</taxon>
        <taxon>Cucurbitales</taxon>
        <taxon>Cucurbitaceae</taxon>
        <taxon>Benincaseae</taxon>
        <taxon>Cucumis</taxon>
    </lineage>
</organism>
<evidence type="ECO:0008006" key="3">
    <source>
        <dbReference type="Google" id="ProtNLM"/>
    </source>
</evidence>
<evidence type="ECO:0000256" key="1">
    <source>
        <dbReference type="SAM" id="Phobius"/>
    </source>
</evidence>
<dbReference type="AlphaFoldDB" id="A0A9I9EAZ9"/>
<keyword evidence="1" id="KW-1133">Transmembrane helix</keyword>
<dbReference type="EnsemblPlants" id="MELO3C031249.2.1">
    <property type="protein sequence ID" value="MELO3C031249.2.1"/>
    <property type="gene ID" value="MELO3C031249.2"/>
</dbReference>
<accession>A0A9I9EAZ9</accession>
<name>A0A9I9EAZ9_CUCME</name>
<protein>
    <recommendedName>
        <fullName evidence="3">Transmembrane protein</fullName>
    </recommendedName>
</protein>
<feature type="transmembrane region" description="Helical" evidence="1">
    <location>
        <begin position="44"/>
        <end position="64"/>
    </location>
</feature>
<dbReference type="Gramene" id="MELO3C031249.2.1">
    <property type="protein sequence ID" value="MELO3C031249.2.1"/>
    <property type="gene ID" value="MELO3C031249.2"/>
</dbReference>
<keyword evidence="1" id="KW-0812">Transmembrane</keyword>
<keyword evidence="1" id="KW-0472">Membrane</keyword>